<dbReference type="GO" id="GO:0000287">
    <property type="term" value="F:magnesium ion binding"/>
    <property type="evidence" value="ECO:0007669"/>
    <property type="project" value="UniProtKB-UniRule"/>
</dbReference>
<comment type="subunit">
    <text evidence="1 8">Homodimer.</text>
</comment>
<comment type="subcellular location">
    <subcellularLocation>
        <location evidence="8">Cytoplasm</location>
    </subcellularLocation>
</comment>
<dbReference type="FunFam" id="3.90.170.10:FF:000001">
    <property type="entry name" value="Adenylosuccinate synthetase"/>
    <property type="match status" value="1"/>
</dbReference>
<dbReference type="GO" id="GO:0046040">
    <property type="term" value="P:IMP metabolic process"/>
    <property type="evidence" value="ECO:0007669"/>
    <property type="project" value="TreeGrafter"/>
</dbReference>
<dbReference type="AlphaFoldDB" id="A0A085LUY9"/>
<feature type="binding site" evidence="8">
    <location>
        <position position="123"/>
    </location>
    <ligand>
        <name>GTP</name>
        <dbReference type="ChEBI" id="CHEBI:37565"/>
    </ligand>
</feature>
<evidence type="ECO:0000256" key="3">
    <source>
        <dbReference type="ARBA" id="ARBA00022723"/>
    </source>
</evidence>
<dbReference type="UniPathway" id="UPA00075">
    <property type="reaction ID" value="UER00335"/>
</dbReference>
<sequence>MEKYRKYADVTWSLGLVRNTARYLHDALTGPNPKNLLVEGANGTLLDIDFGTYPYVTSSNCSVGGVLTGLGISPQRISDVIGIVKAYGGRVGDGPFPTELNDEIGNKLREIGHEYGVTTGRPRRCGWLDVFLLKYSNVINGFTKLALTKLDVLDTFEEIKIAVSYKLNNMLIQDPPACASKLAQVEVVYEVLPGWKESIQNITQFDQLPLNARKYVQRIEELVGVPSNCVDWHGQGKKCSDPACQYTVKSSTLISGSIAHLSVLSVIT</sequence>
<dbReference type="EMBL" id="KL363284">
    <property type="protein sequence ID" value="KFD48785.1"/>
    <property type="molecule type" value="Genomic_DNA"/>
</dbReference>
<dbReference type="Proteomes" id="UP000030764">
    <property type="component" value="Unassembled WGS sequence"/>
</dbReference>
<evidence type="ECO:0000256" key="4">
    <source>
        <dbReference type="ARBA" id="ARBA00022741"/>
    </source>
</evidence>
<evidence type="ECO:0000256" key="1">
    <source>
        <dbReference type="ARBA" id="ARBA00011738"/>
    </source>
</evidence>
<evidence type="ECO:0000256" key="5">
    <source>
        <dbReference type="ARBA" id="ARBA00022755"/>
    </source>
</evidence>
<dbReference type="InterPro" id="IPR001114">
    <property type="entry name" value="Adenylosuccinate_synthetase"/>
</dbReference>
<keyword evidence="5 8" id="KW-0658">Purine biosynthesis</keyword>
<keyword evidence="4 8" id="KW-0547">Nucleotide-binding</keyword>
<keyword evidence="10" id="KW-1185">Reference proteome</keyword>
<comment type="similarity">
    <text evidence="8">Belongs to the adenylosuccinate synthetase family.</text>
</comment>
<dbReference type="Pfam" id="PF00709">
    <property type="entry name" value="Adenylsucc_synt"/>
    <property type="match status" value="1"/>
</dbReference>
<keyword evidence="6 8" id="KW-0460">Magnesium</keyword>
<organism evidence="9 10">
    <name type="scientific">Trichuris suis</name>
    <name type="common">pig whipworm</name>
    <dbReference type="NCBI Taxonomy" id="68888"/>
    <lineage>
        <taxon>Eukaryota</taxon>
        <taxon>Metazoa</taxon>
        <taxon>Ecdysozoa</taxon>
        <taxon>Nematoda</taxon>
        <taxon>Enoplea</taxon>
        <taxon>Dorylaimia</taxon>
        <taxon>Trichinellida</taxon>
        <taxon>Trichuridae</taxon>
        <taxon>Trichuris</taxon>
    </lineage>
</organism>
<evidence type="ECO:0000313" key="9">
    <source>
        <dbReference type="EMBL" id="KFD48785.1"/>
    </source>
</evidence>
<proteinExistence type="inferred from homology"/>
<evidence type="ECO:0000256" key="2">
    <source>
        <dbReference type="ARBA" id="ARBA00022598"/>
    </source>
</evidence>
<dbReference type="GO" id="GO:0005737">
    <property type="term" value="C:cytoplasm"/>
    <property type="evidence" value="ECO:0007669"/>
    <property type="project" value="UniProtKB-SubCell"/>
</dbReference>
<dbReference type="InterPro" id="IPR042111">
    <property type="entry name" value="Adenylosuccinate_synth_dom3"/>
</dbReference>
<keyword evidence="2 8" id="KW-0436">Ligase</keyword>
<accession>A0A085LUY9</accession>
<dbReference type="Gene3D" id="3.90.170.10">
    <property type="entry name" value="Adenylosuccinate Synthetase, subunit A, domain 3"/>
    <property type="match status" value="1"/>
</dbReference>
<comment type="caution">
    <text evidence="8">Lacks conserved residue(s) required for the propagation of feature annotation.</text>
</comment>
<evidence type="ECO:0000256" key="6">
    <source>
        <dbReference type="ARBA" id="ARBA00022842"/>
    </source>
</evidence>
<dbReference type="SMART" id="SM00788">
    <property type="entry name" value="Adenylsucc_synt"/>
    <property type="match status" value="1"/>
</dbReference>
<dbReference type="PANTHER" id="PTHR11846:SF0">
    <property type="entry name" value="ADENYLOSUCCINATE SYNTHETASE"/>
    <property type="match status" value="1"/>
</dbReference>
<keyword evidence="8" id="KW-0963">Cytoplasm</keyword>
<gene>
    <name evidence="9" type="ORF">M513_10340</name>
</gene>
<dbReference type="HAMAP" id="MF_00011">
    <property type="entry name" value="Adenylosucc_synth"/>
    <property type="match status" value="1"/>
</dbReference>
<protein>
    <recommendedName>
        <fullName evidence="8">Adenylosuccinate synthetase</fullName>
        <shortName evidence="8">AMPSase</shortName>
        <shortName evidence="8">AdSS</shortName>
        <ecNumber evidence="8">6.3.4.4</ecNumber>
    </recommendedName>
    <alternativeName>
        <fullName evidence="8">IMP--aspartate ligase</fullName>
    </alternativeName>
</protein>
<dbReference type="Gene3D" id="3.40.440.10">
    <property type="entry name" value="Adenylosuccinate Synthetase, subunit A, domain 1"/>
    <property type="match status" value="1"/>
</dbReference>
<comment type="pathway">
    <text evidence="8">Purine metabolism; AMP biosynthesis via de novo pathway; AMP from IMP: step 1/2.</text>
</comment>
<comment type="catalytic activity">
    <reaction evidence="8">
        <text>IMP + L-aspartate + GTP = N(6)-(1,2-dicarboxyethyl)-AMP + GDP + phosphate + 2 H(+)</text>
        <dbReference type="Rhea" id="RHEA:15753"/>
        <dbReference type="ChEBI" id="CHEBI:15378"/>
        <dbReference type="ChEBI" id="CHEBI:29991"/>
        <dbReference type="ChEBI" id="CHEBI:37565"/>
        <dbReference type="ChEBI" id="CHEBI:43474"/>
        <dbReference type="ChEBI" id="CHEBI:57567"/>
        <dbReference type="ChEBI" id="CHEBI:58053"/>
        <dbReference type="ChEBI" id="CHEBI:58189"/>
        <dbReference type="EC" id="6.3.4.4"/>
    </reaction>
</comment>
<dbReference type="PANTHER" id="PTHR11846">
    <property type="entry name" value="ADENYLOSUCCINATE SYNTHETASE"/>
    <property type="match status" value="1"/>
</dbReference>
<evidence type="ECO:0000313" key="10">
    <source>
        <dbReference type="Proteomes" id="UP000030764"/>
    </source>
</evidence>
<feature type="binding site" evidence="8">
    <location>
        <begin position="117"/>
        <end position="123"/>
    </location>
    <ligand>
        <name>substrate</name>
    </ligand>
</feature>
<dbReference type="SUPFAM" id="SSF52540">
    <property type="entry name" value="P-loop containing nucleoside triphosphate hydrolases"/>
    <property type="match status" value="1"/>
</dbReference>
<dbReference type="GO" id="GO:0005525">
    <property type="term" value="F:GTP binding"/>
    <property type="evidence" value="ECO:0007669"/>
    <property type="project" value="UniProtKB-UniRule"/>
</dbReference>
<comment type="function">
    <text evidence="8">Plays an important role in the de novo pathway and in the salvage pathway of purine nucleotide biosynthesis. Catalyzes the first commited step in the biosynthesis of AMP from IMP.</text>
</comment>
<dbReference type="GO" id="GO:0004019">
    <property type="term" value="F:adenylosuccinate synthase activity"/>
    <property type="evidence" value="ECO:0007669"/>
    <property type="project" value="UniProtKB-UniRule"/>
</dbReference>
<feature type="binding site" evidence="8">
    <location>
        <position position="42"/>
    </location>
    <ligand>
        <name>IMP</name>
        <dbReference type="ChEBI" id="CHEBI:58053"/>
    </ligand>
</feature>
<reference evidence="9 10" key="1">
    <citation type="journal article" date="2014" name="Nat. Genet.">
        <title>Genome and transcriptome of the porcine whipworm Trichuris suis.</title>
        <authorList>
            <person name="Jex A.R."/>
            <person name="Nejsum P."/>
            <person name="Schwarz E.M."/>
            <person name="Hu L."/>
            <person name="Young N.D."/>
            <person name="Hall R.S."/>
            <person name="Korhonen P.K."/>
            <person name="Liao S."/>
            <person name="Thamsborg S."/>
            <person name="Xia J."/>
            <person name="Xu P."/>
            <person name="Wang S."/>
            <person name="Scheerlinck J.P."/>
            <person name="Hofmann A."/>
            <person name="Sternberg P.W."/>
            <person name="Wang J."/>
            <person name="Gasser R.B."/>
        </authorList>
    </citation>
    <scope>NUCLEOTIDE SEQUENCE [LARGE SCALE GENOMIC DNA]</scope>
    <source>
        <strain evidence="9">DCEP-RM93M</strain>
    </source>
</reference>
<keyword evidence="7 8" id="KW-0342">GTP-binding</keyword>
<comment type="cofactor">
    <cofactor evidence="8">
        <name>Mg(2+)</name>
        <dbReference type="ChEBI" id="CHEBI:18420"/>
    </cofactor>
    <text evidence="8">Binds 1 Mg(2+) ion per subunit.</text>
</comment>
<dbReference type="InterPro" id="IPR027417">
    <property type="entry name" value="P-loop_NTPase"/>
</dbReference>
<evidence type="ECO:0000256" key="7">
    <source>
        <dbReference type="ARBA" id="ARBA00023134"/>
    </source>
</evidence>
<dbReference type="GO" id="GO:0044208">
    <property type="term" value="P:'de novo' AMP biosynthetic process"/>
    <property type="evidence" value="ECO:0007669"/>
    <property type="project" value="UniProtKB-UniRule"/>
</dbReference>
<evidence type="ECO:0000256" key="8">
    <source>
        <dbReference type="HAMAP-Rule" id="MF_03125"/>
    </source>
</evidence>
<feature type="binding site" evidence="8">
    <location>
        <position position="57"/>
    </location>
    <ligand>
        <name>IMP</name>
        <dbReference type="ChEBI" id="CHEBI:58053"/>
    </ligand>
</feature>
<name>A0A085LUY9_9BILA</name>
<feature type="binding site" evidence="8">
    <location>
        <position position="121"/>
    </location>
    <ligand>
        <name>IMP</name>
        <dbReference type="ChEBI" id="CHEBI:58053"/>
    </ligand>
</feature>
<feature type="binding site" evidence="8">
    <location>
        <begin position="149"/>
        <end position="151"/>
    </location>
    <ligand>
        <name>GTP</name>
        <dbReference type="ChEBI" id="CHEBI:37565"/>
    </ligand>
</feature>
<dbReference type="EC" id="6.3.4.4" evidence="8"/>
<dbReference type="InterPro" id="IPR042109">
    <property type="entry name" value="Adenylosuccinate_synth_dom1"/>
</dbReference>
<keyword evidence="3 8" id="KW-0479">Metal-binding</keyword>